<feature type="compositionally biased region" description="Basic and acidic residues" evidence="1">
    <location>
        <begin position="31"/>
        <end position="41"/>
    </location>
</feature>
<name>Q6BD01_CHLSW</name>
<proteinExistence type="evidence at transcript level"/>
<accession>Q6BD01</accession>
<gene>
    <name evidence="2" type="primary">lea3</name>
</gene>
<evidence type="ECO:0000256" key="1">
    <source>
        <dbReference type="SAM" id="MobiDB-lite"/>
    </source>
</evidence>
<reference evidence="2" key="1">
    <citation type="journal article" date="2004" name="FEMS Microbiol. Lett.">
        <title>Isolation of a new member of group 3 late embryogenesis abundant protein gene from a halotolerant green alga by a functional expression screening with cyanobacterial cells.</title>
        <authorList>
            <person name="Tanaka S."/>
            <person name="Ikeda K."/>
            <person name="Miyasaka H."/>
        </authorList>
    </citation>
    <scope>NUCLEOTIDE SEQUENCE</scope>
    <source>
        <strain evidence="2">W80</strain>
    </source>
</reference>
<protein>
    <submittedName>
        <fullName evidence="2">Group 3 late embryogenesis abundant protein</fullName>
    </submittedName>
</protein>
<dbReference type="AlphaFoldDB" id="Q6BD01"/>
<feature type="region of interest" description="Disordered" evidence="1">
    <location>
        <begin position="29"/>
        <end position="52"/>
    </location>
</feature>
<organism evidence="2">
    <name type="scientific">Chlamydomonas sp. (strain W80)</name>
    <dbReference type="NCBI Taxonomy" id="103365"/>
    <lineage>
        <taxon>Eukaryota</taxon>
        <taxon>Viridiplantae</taxon>
        <taxon>Chlorophyta</taxon>
        <taxon>core chlorophytes</taxon>
        <taxon>Chlorophyceae</taxon>
        <taxon>CS clade</taxon>
        <taxon>Chlamydomonadales</taxon>
        <taxon>Chlamydomonadaceae</taxon>
        <taxon>Chlamydomonas</taxon>
    </lineage>
</organism>
<evidence type="ECO:0000313" key="2">
    <source>
        <dbReference type="EMBL" id="BAD36739.1"/>
    </source>
</evidence>
<dbReference type="EMBL" id="AB162154">
    <property type="protein sequence ID" value="BAD36739.1"/>
    <property type="molecule type" value="mRNA"/>
</dbReference>
<sequence>MTDAEKQSSKGIMDKMASGAKAVGEKLAAPFHKDAGPKDQANEPGIVQQTGEKVDAAAKATGANMKAAGDKVGEGFSKASEEVAKDAQVVKEKIAEPFTKKGEEEKAE</sequence>